<sequence>MAVQSALTMPALMLKRSSLVIPGFLGTPAGMITTSDPSSASPSWSSPMNPFTRAGELMWETSAATPGGPAIS</sequence>
<proteinExistence type="predicted"/>
<evidence type="ECO:0000313" key="1">
    <source>
        <dbReference type="EMBL" id="JAD96413.1"/>
    </source>
</evidence>
<dbReference type="AlphaFoldDB" id="A0A0A9EBJ8"/>
<reference evidence="1" key="1">
    <citation type="submission" date="2014-09" db="EMBL/GenBank/DDBJ databases">
        <authorList>
            <person name="Magalhaes I.L.F."/>
            <person name="Oliveira U."/>
            <person name="Santos F.R."/>
            <person name="Vidigal T.H.D.A."/>
            <person name="Brescovit A.D."/>
            <person name="Santos A.J."/>
        </authorList>
    </citation>
    <scope>NUCLEOTIDE SEQUENCE</scope>
    <source>
        <tissue evidence="1">Shoot tissue taken approximately 20 cm above the soil surface</tissue>
    </source>
</reference>
<reference evidence="1" key="2">
    <citation type="journal article" date="2015" name="Data Brief">
        <title>Shoot transcriptome of the giant reed, Arundo donax.</title>
        <authorList>
            <person name="Barrero R.A."/>
            <person name="Guerrero F.D."/>
            <person name="Moolhuijzen P."/>
            <person name="Goolsby J.A."/>
            <person name="Tidwell J."/>
            <person name="Bellgard S.E."/>
            <person name="Bellgard M.I."/>
        </authorList>
    </citation>
    <scope>NUCLEOTIDE SEQUENCE</scope>
    <source>
        <tissue evidence="1">Shoot tissue taken approximately 20 cm above the soil surface</tissue>
    </source>
</reference>
<protein>
    <submittedName>
        <fullName evidence="1">Uncharacterized protein</fullName>
    </submittedName>
</protein>
<accession>A0A0A9EBJ8</accession>
<organism evidence="1">
    <name type="scientific">Arundo donax</name>
    <name type="common">Giant reed</name>
    <name type="synonym">Donax arundinaceus</name>
    <dbReference type="NCBI Taxonomy" id="35708"/>
    <lineage>
        <taxon>Eukaryota</taxon>
        <taxon>Viridiplantae</taxon>
        <taxon>Streptophyta</taxon>
        <taxon>Embryophyta</taxon>
        <taxon>Tracheophyta</taxon>
        <taxon>Spermatophyta</taxon>
        <taxon>Magnoliopsida</taxon>
        <taxon>Liliopsida</taxon>
        <taxon>Poales</taxon>
        <taxon>Poaceae</taxon>
        <taxon>PACMAD clade</taxon>
        <taxon>Arundinoideae</taxon>
        <taxon>Arundineae</taxon>
        <taxon>Arundo</taxon>
    </lineage>
</organism>
<name>A0A0A9EBJ8_ARUDO</name>
<dbReference type="EMBL" id="GBRH01201482">
    <property type="protein sequence ID" value="JAD96413.1"/>
    <property type="molecule type" value="Transcribed_RNA"/>
</dbReference>